<proteinExistence type="predicted"/>
<dbReference type="GO" id="GO:0016646">
    <property type="term" value="F:oxidoreductase activity, acting on the CH-NH group of donors, NAD or NADP as acceptor"/>
    <property type="evidence" value="ECO:0007669"/>
    <property type="project" value="TreeGrafter"/>
</dbReference>
<keyword evidence="4" id="KW-1185">Reference proteome</keyword>
<dbReference type="Pfam" id="PF13460">
    <property type="entry name" value="NAD_binding_10"/>
    <property type="match status" value="1"/>
</dbReference>
<organism evidence="3 4">
    <name type="scientific">Thermomonospora umbrina</name>
    <dbReference type="NCBI Taxonomy" id="111806"/>
    <lineage>
        <taxon>Bacteria</taxon>
        <taxon>Bacillati</taxon>
        <taxon>Actinomycetota</taxon>
        <taxon>Actinomycetes</taxon>
        <taxon>Streptosporangiales</taxon>
        <taxon>Thermomonosporaceae</taxon>
        <taxon>Thermomonospora</taxon>
    </lineage>
</organism>
<dbReference type="SUPFAM" id="SSF51735">
    <property type="entry name" value="NAD(P)-binding Rossmann-fold domains"/>
    <property type="match status" value="2"/>
</dbReference>
<dbReference type="Proteomes" id="UP000256661">
    <property type="component" value="Unassembled WGS sequence"/>
</dbReference>
<evidence type="ECO:0000313" key="4">
    <source>
        <dbReference type="Proteomes" id="UP000256661"/>
    </source>
</evidence>
<evidence type="ECO:0000259" key="2">
    <source>
        <dbReference type="Pfam" id="PF13460"/>
    </source>
</evidence>
<feature type="region of interest" description="Disordered" evidence="1">
    <location>
        <begin position="32"/>
        <end position="87"/>
    </location>
</feature>
<dbReference type="OrthoDB" id="3191258at2"/>
<feature type="compositionally biased region" description="Low complexity" evidence="1">
    <location>
        <begin position="41"/>
        <end position="87"/>
    </location>
</feature>
<sequence>MNITVFGAGGRAGRRAVAEARRRGHRVTAVVRDPAAHGDLADATGPMGATGATGPTGSTGSTGSTVATGATGATGPTDATDATDATGASGWGEVRVVAGDVTDPAAVEHAVAGRDAAISAAADLATPPEAFFTTSSRVLVTGLAKAGVRRLVVVGLSSVLPGASGVPLMDEPGYPNEYRAFYLGHAAGLDVLRSGDLDWTYVAPAGDFDHDGGRVGGYRIAEHGDPTSRITYADFAIALLDEIEQPRHRRAAVSVREA</sequence>
<evidence type="ECO:0000313" key="3">
    <source>
        <dbReference type="EMBL" id="REE97432.1"/>
    </source>
</evidence>
<dbReference type="Gene3D" id="3.40.50.720">
    <property type="entry name" value="NAD(P)-binding Rossmann-like Domain"/>
    <property type="match status" value="1"/>
</dbReference>
<dbReference type="AlphaFoldDB" id="A0A3D9SNB1"/>
<comment type="caution">
    <text evidence="3">The sequence shown here is derived from an EMBL/GenBank/DDBJ whole genome shotgun (WGS) entry which is preliminary data.</text>
</comment>
<dbReference type="PANTHER" id="PTHR43355">
    <property type="entry name" value="FLAVIN REDUCTASE (NADPH)"/>
    <property type="match status" value="1"/>
</dbReference>
<gene>
    <name evidence="3" type="ORF">DFJ69_2904</name>
</gene>
<protein>
    <recommendedName>
        <fullName evidence="2">NAD(P)-binding domain-containing protein</fullName>
    </recommendedName>
</protein>
<accession>A0A3D9SNB1</accession>
<dbReference type="EMBL" id="QTTT01000001">
    <property type="protein sequence ID" value="REE97432.1"/>
    <property type="molecule type" value="Genomic_DNA"/>
</dbReference>
<reference evidence="3 4" key="1">
    <citation type="submission" date="2018-08" db="EMBL/GenBank/DDBJ databases">
        <title>Sequencing the genomes of 1000 actinobacteria strains.</title>
        <authorList>
            <person name="Klenk H.-P."/>
        </authorList>
    </citation>
    <scope>NUCLEOTIDE SEQUENCE [LARGE SCALE GENOMIC DNA]</scope>
    <source>
        <strain evidence="3 4">DSM 43927</strain>
    </source>
</reference>
<name>A0A3D9SNB1_9ACTN</name>
<feature type="domain" description="NAD(P)-binding" evidence="2">
    <location>
        <begin position="57"/>
        <end position="242"/>
    </location>
</feature>
<dbReference type="PANTHER" id="PTHR43355:SF2">
    <property type="entry name" value="FLAVIN REDUCTASE (NADPH)"/>
    <property type="match status" value="1"/>
</dbReference>
<evidence type="ECO:0000256" key="1">
    <source>
        <dbReference type="SAM" id="MobiDB-lite"/>
    </source>
</evidence>
<dbReference type="InterPro" id="IPR016040">
    <property type="entry name" value="NAD(P)-bd_dom"/>
</dbReference>
<dbReference type="InterPro" id="IPR051606">
    <property type="entry name" value="Polyketide_Oxido-like"/>
</dbReference>
<dbReference type="RefSeq" id="WP_116022928.1">
    <property type="nucleotide sequence ID" value="NZ_QTTT01000001.1"/>
</dbReference>
<dbReference type="InterPro" id="IPR036291">
    <property type="entry name" value="NAD(P)-bd_dom_sf"/>
</dbReference>